<dbReference type="EMBL" id="JAQQBS010000002">
    <property type="protein sequence ID" value="KAK0173337.1"/>
    <property type="molecule type" value="Genomic_DNA"/>
</dbReference>
<dbReference type="Proteomes" id="UP001168990">
    <property type="component" value="Unassembled WGS sequence"/>
</dbReference>
<evidence type="ECO:0000313" key="1">
    <source>
        <dbReference type="EMBL" id="KAK0173337.1"/>
    </source>
</evidence>
<reference evidence="1" key="1">
    <citation type="journal article" date="2023" name="bioRxiv">
        <title>Scaffold-level genome assemblies of two parasitoid biocontrol wasps reveal the parthenogenesis mechanism and an associated novel virus.</title>
        <authorList>
            <person name="Inwood S."/>
            <person name="Skelly J."/>
            <person name="Guhlin J."/>
            <person name="Harrop T."/>
            <person name="Goldson S."/>
            <person name="Dearden P."/>
        </authorList>
    </citation>
    <scope>NUCLEOTIDE SEQUENCE</scope>
    <source>
        <strain evidence="1">Irish</strain>
        <tissue evidence="1">Whole body</tissue>
    </source>
</reference>
<sequence>MSAEINNVDINTAFDNLLFAEEKAIKLGFEEGYSVGENQSLKGYHLGYHRAGILAAQLGYYSGVIDYCLNNKNGYSSKIVEQAKKLQCLIENYPKINDETVDILHLFDDIKLKFTKLCSIAKINSPYPETKKLDF</sequence>
<evidence type="ECO:0000313" key="2">
    <source>
        <dbReference type="Proteomes" id="UP001168990"/>
    </source>
</evidence>
<proteinExistence type="predicted"/>
<name>A0AA39KTP9_9HYME</name>
<keyword evidence="2" id="KW-1185">Reference proteome</keyword>
<accession>A0AA39KTP9</accession>
<gene>
    <name evidence="1" type="ORF">PV328_006552</name>
</gene>
<reference evidence="1" key="2">
    <citation type="submission" date="2023-03" db="EMBL/GenBank/DDBJ databases">
        <authorList>
            <person name="Inwood S.N."/>
            <person name="Skelly J.G."/>
            <person name="Guhlin J."/>
            <person name="Harrop T.W.R."/>
            <person name="Goldson S.G."/>
            <person name="Dearden P.K."/>
        </authorList>
    </citation>
    <scope>NUCLEOTIDE SEQUENCE</scope>
    <source>
        <strain evidence="1">Irish</strain>
        <tissue evidence="1">Whole body</tissue>
    </source>
</reference>
<comment type="caution">
    <text evidence="1">The sequence shown here is derived from an EMBL/GenBank/DDBJ whole genome shotgun (WGS) entry which is preliminary data.</text>
</comment>
<organism evidence="1 2">
    <name type="scientific">Microctonus aethiopoides</name>
    <dbReference type="NCBI Taxonomy" id="144406"/>
    <lineage>
        <taxon>Eukaryota</taxon>
        <taxon>Metazoa</taxon>
        <taxon>Ecdysozoa</taxon>
        <taxon>Arthropoda</taxon>
        <taxon>Hexapoda</taxon>
        <taxon>Insecta</taxon>
        <taxon>Pterygota</taxon>
        <taxon>Neoptera</taxon>
        <taxon>Endopterygota</taxon>
        <taxon>Hymenoptera</taxon>
        <taxon>Apocrita</taxon>
        <taxon>Ichneumonoidea</taxon>
        <taxon>Braconidae</taxon>
        <taxon>Euphorinae</taxon>
        <taxon>Microctonus</taxon>
    </lineage>
</organism>
<dbReference type="AlphaFoldDB" id="A0AA39KTP9"/>
<protein>
    <submittedName>
        <fullName evidence="1">Uncharacterized protein</fullName>
    </submittedName>
</protein>